<dbReference type="AlphaFoldDB" id="A0A9J6H119"/>
<dbReference type="InterPro" id="IPR005135">
    <property type="entry name" value="Endo/exonuclease/phosphatase"/>
</dbReference>
<dbReference type="Pfam" id="PF00078">
    <property type="entry name" value="RVT_1"/>
    <property type="match status" value="1"/>
</dbReference>
<comment type="caution">
    <text evidence="2">The sequence shown here is derived from an EMBL/GenBank/DDBJ whole genome shotgun (WGS) entry which is preliminary data.</text>
</comment>
<protein>
    <recommendedName>
        <fullName evidence="1">Reverse transcriptase domain-containing protein</fullName>
    </recommendedName>
</protein>
<dbReference type="InterPro" id="IPR036691">
    <property type="entry name" value="Endo/exonu/phosph_ase_sf"/>
</dbReference>
<reference evidence="2 3" key="1">
    <citation type="journal article" date="2020" name="Cell">
        <title>Large-Scale Comparative Analyses of Tick Genomes Elucidate Their Genetic Diversity and Vector Capacities.</title>
        <authorList>
            <consortium name="Tick Genome and Microbiome Consortium (TIGMIC)"/>
            <person name="Jia N."/>
            <person name="Wang J."/>
            <person name="Shi W."/>
            <person name="Du L."/>
            <person name="Sun Y."/>
            <person name="Zhan W."/>
            <person name="Jiang J.F."/>
            <person name="Wang Q."/>
            <person name="Zhang B."/>
            <person name="Ji P."/>
            <person name="Bell-Sakyi L."/>
            <person name="Cui X.M."/>
            <person name="Yuan T.T."/>
            <person name="Jiang B.G."/>
            <person name="Yang W.F."/>
            <person name="Lam T.T."/>
            <person name="Chang Q.C."/>
            <person name="Ding S.J."/>
            <person name="Wang X.J."/>
            <person name="Zhu J.G."/>
            <person name="Ruan X.D."/>
            <person name="Zhao L."/>
            <person name="Wei J.T."/>
            <person name="Ye R.Z."/>
            <person name="Que T.C."/>
            <person name="Du C.H."/>
            <person name="Zhou Y.H."/>
            <person name="Cheng J.X."/>
            <person name="Dai P.F."/>
            <person name="Guo W.B."/>
            <person name="Han X.H."/>
            <person name="Huang E.J."/>
            <person name="Li L.F."/>
            <person name="Wei W."/>
            <person name="Gao Y.C."/>
            <person name="Liu J.Z."/>
            <person name="Shao H.Z."/>
            <person name="Wang X."/>
            <person name="Wang C.C."/>
            <person name="Yang T.C."/>
            <person name="Huo Q.B."/>
            <person name="Li W."/>
            <person name="Chen H.Y."/>
            <person name="Chen S.E."/>
            <person name="Zhou L.G."/>
            <person name="Ni X.B."/>
            <person name="Tian J.H."/>
            <person name="Sheng Y."/>
            <person name="Liu T."/>
            <person name="Pan Y.S."/>
            <person name="Xia L.Y."/>
            <person name="Li J."/>
            <person name="Zhao F."/>
            <person name="Cao W.C."/>
        </authorList>
    </citation>
    <scope>NUCLEOTIDE SEQUENCE [LARGE SCALE GENOMIC DNA]</scope>
    <source>
        <strain evidence="2">HaeL-2018</strain>
    </source>
</reference>
<dbReference type="InterPro" id="IPR043502">
    <property type="entry name" value="DNA/RNA_pol_sf"/>
</dbReference>
<dbReference type="VEuPathDB" id="VectorBase:HLOH_045303"/>
<dbReference type="PANTHER" id="PTHR19446">
    <property type="entry name" value="REVERSE TRANSCRIPTASES"/>
    <property type="match status" value="1"/>
</dbReference>
<proteinExistence type="predicted"/>
<dbReference type="SUPFAM" id="SSF53098">
    <property type="entry name" value="Ribonuclease H-like"/>
    <property type="match status" value="1"/>
</dbReference>
<dbReference type="SUPFAM" id="SSF56219">
    <property type="entry name" value="DNase I-like"/>
    <property type="match status" value="1"/>
</dbReference>
<dbReference type="Gene3D" id="3.60.10.10">
    <property type="entry name" value="Endonuclease/exonuclease/phosphatase"/>
    <property type="match status" value="1"/>
</dbReference>
<dbReference type="PROSITE" id="PS50878">
    <property type="entry name" value="RT_POL"/>
    <property type="match status" value="1"/>
</dbReference>
<name>A0A9J6H119_HAELO</name>
<dbReference type="GO" id="GO:0042575">
    <property type="term" value="C:DNA polymerase complex"/>
    <property type="evidence" value="ECO:0007669"/>
    <property type="project" value="UniProtKB-ARBA"/>
</dbReference>
<dbReference type="OMA" id="GHINETW"/>
<organism evidence="2 3">
    <name type="scientific">Haemaphysalis longicornis</name>
    <name type="common">Bush tick</name>
    <dbReference type="NCBI Taxonomy" id="44386"/>
    <lineage>
        <taxon>Eukaryota</taxon>
        <taxon>Metazoa</taxon>
        <taxon>Ecdysozoa</taxon>
        <taxon>Arthropoda</taxon>
        <taxon>Chelicerata</taxon>
        <taxon>Arachnida</taxon>
        <taxon>Acari</taxon>
        <taxon>Parasitiformes</taxon>
        <taxon>Ixodida</taxon>
        <taxon>Ixodoidea</taxon>
        <taxon>Ixodidae</taxon>
        <taxon>Haemaphysalinae</taxon>
        <taxon>Haemaphysalis</taxon>
    </lineage>
</organism>
<dbReference type="InterPro" id="IPR012337">
    <property type="entry name" value="RNaseH-like_sf"/>
</dbReference>
<dbReference type="GO" id="GO:0003676">
    <property type="term" value="F:nucleic acid binding"/>
    <property type="evidence" value="ECO:0007669"/>
    <property type="project" value="InterPro"/>
</dbReference>
<dbReference type="Proteomes" id="UP000821853">
    <property type="component" value="Chromosome 8"/>
</dbReference>
<dbReference type="CDD" id="cd01650">
    <property type="entry name" value="RT_nLTR_like"/>
    <property type="match status" value="1"/>
</dbReference>
<dbReference type="GO" id="GO:0003824">
    <property type="term" value="F:catalytic activity"/>
    <property type="evidence" value="ECO:0007669"/>
    <property type="project" value="InterPro"/>
</dbReference>
<dbReference type="Pfam" id="PF14529">
    <property type="entry name" value="Exo_endo_phos_2"/>
    <property type="match status" value="1"/>
</dbReference>
<dbReference type="GO" id="GO:0071897">
    <property type="term" value="P:DNA biosynthetic process"/>
    <property type="evidence" value="ECO:0007669"/>
    <property type="project" value="UniProtKB-ARBA"/>
</dbReference>
<keyword evidence="3" id="KW-1185">Reference proteome</keyword>
<dbReference type="Gene3D" id="3.30.420.10">
    <property type="entry name" value="Ribonuclease H-like superfamily/Ribonuclease H"/>
    <property type="match status" value="1"/>
</dbReference>
<evidence type="ECO:0000313" key="3">
    <source>
        <dbReference type="Proteomes" id="UP000821853"/>
    </source>
</evidence>
<dbReference type="OrthoDB" id="6491850at2759"/>
<dbReference type="InterPro" id="IPR036397">
    <property type="entry name" value="RNaseH_sf"/>
</dbReference>
<evidence type="ECO:0000259" key="1">
    <source>
        <dbReference type="PROSITE" id="PS50878"/>
    </source>
</evidence>
<feature type="domain" description="Reverse transcriptase" evidence="1">
    <location>
        <begin position="407"/>
        <end position="684"/>
    </location>
</feature>
<gene>
    <name evidence="2" type="ORF">HPB48_017614</name>
</gene>
<dbReference type="EMBL" id="JABSTR010000010">
    <property type="protein sequence ID" value="KAH9380391.1"/>
    <property type="molecule type" value="Genomic_DNA"/>
</dbReference>
<dbReference type="InterPro" id="IPR000477">
    <property type="entry name" value="RT_dom"/>
</dbReference>
<accession>A0A9J6H119</accession>
<evidence type="ECO:0000313" key="2">
    <source>
        <dbReference type="EMBL" id="KAH9380391.1"/>
    </source>
</evidence>
<sequence length="1131" mass="125953">MGTAILVENRIAATQHLTAQAGCEHTLVEIHAQEIGSKSNIFIMSVYCRPSQKQYEFDRVVLDAKRLARTRPLLILGDFNAPHTLWGYRFQSKRGKALVKTMEALDITLLNEPGVPTRRGNSASRDTTPDLSWLSGSLDVTWKCEDEDLGSDHRVITLTVRGPDFRAKLGTAHITDWDKMRTCTQAEDDAEETTSSHLSYKEWADKQKRILDQFTRKIATTTKVPFVDSRLAHMWAARHSLTKRWKRQRRNKKLARRIAKLNADISEHVSKLSRENWLQICDGLQGQLSVGKTWKLLRHLIDPAGSKTASHRSLTKVLNTYDGDGDRLIKALKEHYLQTERGQHPAPQEYTGPHNEDLDRPFSLSELWSAIDDSNKKSAPGKDAITYRLLTNMSSRAAQSLLEHINRAWESSQLPPEWTEAEVRFIPKPGKAPAIENMRPISLTSCVGKVMERMVLRRLQVHLENTDQLPKTMFGFRKQLSTQDVMLQLHELVIKQATRNSPRAILALDLKGAFDNVTHASILTNLNGTRCGTRTFGYIKNFLSSRTAQISVGNERSEPIELGERGTPQGAVLSPLLFNLALLPLPRLLDQIEGIGHALYADDITIWTKQAGSDGWIEETLQAAALTVHEYARTCGLSCAPQKSELLVVQPGKPRQQLPPDIAIQIEGIKITPTDKCRILGLTLQDNGKAHAAVDKIKNSAEKILAMLRRVTTRNRGLKEDDALRLVQAFIISRITYSAPYLNLNKTQKTTLDTIIRKATKQALGLPIYSSTQRLQAMGVHNTVDELIEAHLSSQRLRLSQTIPGRAVLDKIGWRKEQATIKTTIPTEWTRTLKTKPLPRNMAPGKDDGRRQARAKAVSQQLQQENGVLYVDASLVKGSNRAAVVVTDAERLINSAAVKTKEPTTAEEVAIALALVQPGVGVVVTDSKRAYSGFRKGVISSEAATILSKKRAPGRAIELTWVPAHTKVAGNVIADYHARAMTLRAGQDTDTPTPALTYKEITNEYKDERRTLPEPHRTLSREQQTILRRIQAGSLAHPVLLHTFYPEHEGDRCPFCKTNSGTLAHILAECTKLKAPIPPNPPSTPPTPLHERWETLRSSPALPTQLALTARGQELLAQYGSRDLGTAPSGV</sequence>
<dbReference type="SUPFAM" id="SSF56672">
    <property type="entry name" value="DNA/RNA polymerases"/>
    <property type="match status" value="1"/>
</dbReference>